<sequence>MKEERKEERKKERKEKRKEERIEERKEEMKEGCKGGAATTRRTLTVSETGIQSLFSSVNCCRLLPWRNPGEI</sequence>
<evidence type="ECO:0000256" key="1">
    <source>
        <dbReference type="SAM" id="MobiDB-lite"/>
    </source>
</evidence>
<proteinExistence type="predicted"/>
<protein>
    <submittedName>
        <fullName evidence="2">Uncharacterized protein</fullName>
    </submittedName>
</protein>
<feature type="compositionally biased region" description="Basic and acidic residues" evidence="1">
    <location>
        <begin position="1"/>
        <end position="10"/>
    </location>
</feature>
<dbReference type="Proteomes" id="UP001148018">
    <property type="component" value="Unassembled WGS sequence"/>
</dbReference>
<reference evidence="2" key="1">
    <citation type="submission" date="2022-07" db="EMBL/GenBank/DDBJ databases">
        <title>Chromosome-level genome of Muraenolepis orangiensis.</title>
        <authorList>
            <person name="Kim J."/>
        </authorList>
    </citation>
    <scope>NUCLEOTIDE SEQUENCE</scope>
    <source>
        <strain evidence="2">KU_S4_2022</strain>
        <tissue evidence="2">Muscle</tissue>
    </source>
</reference>
<accession>A0A9Q0IS12</accession>
<comment type="caution">
    <text evidence="2">The sequence shown here is derived from an EMBL/GenBank/DDBJ whole genome shotgun (WGS) entry which is preliminary data.</text>
</comment>
<organism evidence="2 3">
    <name type="scientific">Muraenolepis orangiensis</name>
    <name type="common">Patagonian moray cod</name>
    <dbReference type="NCBI Taxonomy" id="630683"/>
    <lineage>
        <taxon>Eukaryota</taxon>
        <taxon>Metazoa</taxon>
        <taxon>Chordata</taxon>
        <taxon>Craniata</taxon>
        <taxon>Vertebrata</taxon>
        <taxon>Euteleostomi</taxon>
        <taxon>Actinopterygii</taxon>
        <taxon>Neopterygii</taxon>
        <taxon>Teleostei</taxon>
        <taxon>Neoteleostei</taxon>
        <taxon>Acanthomorphata</taxon>
        <taxon>Zeiogadaria</taxon>
        <taxon>Gadariae</taxon>
        <taxon>Gadiformes</taxon>
        <taxon>Muraenolepidoidei</taxon>
        <taxon>Muraenolepididae</taxon>
        <taxon>Muraenolepis</taxon>
    </lineage>
</organism>
<feature type="compositionally biased region" description="Basic and acidic residues" evidence="1">
    <location>
        <begin position="17"/>
        <end position="33"/>
    </location>
</feature>
<name>A0A9Q0IS12_9TELE</name>
<evidence type="ECO:0000313" key="3">
    <source>
        <dbReference type="Proteomes" id="UP001148018"/>
    </source>
</evidence>
<dbReference type="AlphaFoldDB" id="A0A9Q0IS12"/>
<dbReference type="EMBL" id="JANIIK010000042">
    <property type="protein sequence ID" value="KAJ3607091.1"/>
    <property type="molecule type" value="Genomic_DNA"/>
</dbReference>
<feature type="region of interest" description="Disordered" evidence="1">
    <location>
        <begin position="1"/>
        <end position="36"/>
    </location>
</feature>
<gene>
    <name evidence="2" type="ORF">NHX12_026605</name>
</gene>
<keyword evidence="3" id="KW-1185">Reference proteome</keyword>
<evidence type="ECO:0000313" key="2">
    <source>
        <dbReference type="EMBL" id="KAJ3607091.1"/>
    </source>
</evidence>